<dbReference type="PROSITE" id="PS50835">
    <property type="entry name" value="IG_LIKE"/>
    <property type="match status" value="2"/>
</dbReference>
<keyword evidence="4" id="KW-1015">Disulfide bond</keyword>
<dbReference type="InterPro" id="IPR003591">
    <property type="entry name" value="Leu-rich_rpt_typical-subtyp"/>
</dbReference>
<dbReference type="PANTHER" id="PTHR45712:SF22">
    <property type="entry name" value="INSULIN-LIKE GROWTH FACTOR-BINDING PROTEIN COMPLEX ACID LABILE SUBUNIT"/>
    <property type="match status" value="1"/>
</dbReference>
<proteinExistence type="predicted"/>
<evidence type="ECO:0000256" key="6">
    <source>
        <dbReference type="SAM" id="Phobius"/>
    </source>
</evidence>
<dbReference type="SUPFAM" id="SSF48726">
    <property type="entry name" value="Immunoglobulin"/>
    <property type="match status" value="2"/>
</dbReference>
<keyword evidence="3" id="KW-0677">Repeat</keyword>
<keyword evidence="2" id="KW-0732">Signal</keyword>
<dbReference type="Gene3D" id="3.80.10.10">
    <property type="entry name" value="Ribonuclease Inhibitor"/>
    <property type="match status" value="1"/>
</dbReference>
<dbReference type="Pfam" id="PF13927">
    <property type="entry name" value="Ig_3"/>
    <property type="match status" value="1"/>
</dbReference>
<protein>
    <recommendedName>
        <fullName evidence="7">Ig-like domain-containing protein</fullName>
    </recommendedName>
</protein>
<dbReference type="Pfam" id="PF13855">
    <property type="entry name" value="LRR_8"/>
    <property type="match status" value="1"/>
</dbReference>
<feature type="region of interest" description="Disordered" evidence="5">
    <location>
        <begin position="527"/>
        <end position="619"/>
    </location>
</feature>
<evidence type="ECO:0000256" key="1">
    <source>
        <dbReference type="ARBA" id="ARBA00022614"/>
    </source>
</evidence>
<dbReference type="EMBL" id="CAWYQH010000119">
    <property type="protein sequence ID" value="CAK8691160.1"/>
    <property type="molecule type" value="Genomic_DNA"/>
</dbReference>
<dbReference type="InterPro" id="IPR036179">
    <property type="entry name" value="Ig-like_dom_sf"/>
</dbReference>
<evidence type="ECO:0000256" key="4">
    <source>
        <dbReference type="ARBA" id="ARBA00023157"/>
    </source>
</evidence>
<feature type="compositionally biased region" description="Acidic residues" evidence="5">
    <location>
        <begin position="531"/>
        <end position="553"/>
    </location>
</feature>
<dbReference type="InterPro" id="IPR003598">
    <property type="entry name" value="Ig_sub2"/>
</dbReference>
<evidence type="ECO:0000313" key="8">
    <source>
        <dbReference type="EMBL" id="CAK8691160.1"/>
    </source>
</evidence>
<dbReference type="SMART" id="SM00409">
    <property type="entry name" value="IG"/>
    <property type="match status" value="2"/>
</dbReference>
<keyword evidence="6" id="KW-0472">Membrane</keyword>
<dbReference type="SMART" id="SM00408">
    <property type="entry name" value="IGc2"/>
    <property type="match status" value="2"/>
</dbReference>
<dbReference type="PANTHER" id="PTHR45712">
    <property type="entry name" value="AGAP008170-PA"/>
    <property type="match status" value="1"/>
</dbReference>
<dbReference type="InterPro" id="IPR032675">
    <property type="entry name" value="LRR_dom_sf"/>
</dbReference>
<keyword evidence="6" id="KW-1133">Transmembrane helix</keyword>
<dbReference type="InterPro" id="IPR013783">
    <property type="entry name" value="Ig-like_fold"/>
</dbReference>
<evidence type="ECO:0000256" key="2">
    <source>
        <dbReference type="ARBA" id="ARBA00022729"/>
    </source>
</evidence>
<dbReference type="SUPFAM" id="SSF52058">
    <property type="entry name" value="L domain-like"/>
    <property type="match status" value="1"/>
</dbReference>
<comment type="caution">
    <text evidence="8">The sequence shown here is derived from an EMBL/GenBank/DDBJ whole genome shotgun (WGS) entry which is preliminary data.</text>
</comment>
<gene>
    <name evidence="8" type="ORF">CVLEPA_LOCUS23748</name>
</gene>
<keyword evidence="1" id="KW-0433">Leucine-rich repeat</keyword>
<feature type="domain" description="Ig-like" evidence="7">
    <location>
        <begin position="362"/>
        <end position="456"/>
    </location>
</feature>
<evidence type="ECO:0000313" key="9">
    <source>
        <dbReference type="Proteomes" id="UP001642483"/>
    </source>
</evidence>
<accession>A0ABP0GHA9</accession>
<feature type="compositionally biased region" description="Basic and acidic residues" evidence="5">
    <location>
        <begin position="554"/>
        <end position="583"/>
    </location>
</feature>
<feature type="domain" description="Ig-like" evidence="7">
    <location>
        <begin position="260"/>
        <end position="353"/>
    </location>
</feature>
<evidence type="ECO:0000256" key="5">
    <source>
        <dbReference type="SAM" id="MobiDB-lite"/>
    </source>
</evidence>
<dbReference type="InterPro" id="IPR007110">
    <property type="entry name" value="Ig-like_dom"/>
</dbReference>
<feature type="transmembrane region" description="Helical" evidence="6">
    <location>
        <begin position="469"/>
        <end position="496"/>
    </location>
</feature>
<name>A0ABP0GHA9_CLALP</name>
<dbReference type="InterPro" id="IPR003599">
    <property type="entry name" value="Ig_sub"/>
</dbReference>
<dbReference type="Proteomes" id="UP001642483">
    <property type="component" value="Unassembled WGS sequence"/>
</dbReference>
<reference evidence="8 9" key="1">
    <citation type="submission" date="2024-02" db="EMBL/GenBank/DDBJ databases">
        <authorList>
            <person name="Daric V."/>
            <person name="Darras S."/>
        </authorList>
    </citation>
    <scope>NUCLEOTIDE SEQUENCE [LARGE SCALE GENOMIC DNA]</scope>
</reference>
<keyword evidence="9" id="KW-1185">Reference proteome</keyword>
<dbReference type="PROSITE" id="PS51450">
    <property type="entry name" value="LRR"/>
    <property type="match status" value="2"/>
</dbReference>
<evidence type="ECO:0000256" key="3">
    <source>
        <dbReference type="ARBA" id="ARBA00022737"/>
    </source>
</evidence>
<organism evidence="8 9">
    <name type="scientific">Clavelina lepadiformis</name>
    <name type="common">Light-bulb sea squirt</name>
    <name type="synonym">Ascidia lepadiformis</name>
    <dbReference type="NCBI Taxonomy" id="159417"/>
    <lineage>
        <taxon>Eukaryota</taxon>
        <taxon>Metazoa</taxon>
        <taxon>Chordata</taxon>
        <taxon>Tunicata</taxon>
        <taxon>Ascidiacea</taxon>
        <taxon>Aplousobranchia</taxon>
        <taxon>Clavelinidae</taxon>
        <taxon>Clavelina</taxon>
    </lineage>
</organism>
<dbReference type="SMART" id="SM00369">
    <property type="entry name" value="LRR_TYP"/>
    <property type="match status" value="5"/>
</dbReference>
<dbReference type="InterPro" id="IPR001611">
    <property type="entry name" value="Leu-rich_rpt"/>
</dbReference>
<dbReference type="InterPro" id="IPR050333">
    <property type="entry name" value="SLRP"/>
</dbReference>
<dbReference type="Gene3D" id="2.60.40.10">
    <property type="entry name" value="Immunoglobulins"/>
    <property type="match status" value="2"/>
</dbReference>
<evidence type="ECO:0000259" key="7">
    <source>
        <dbReference type="PROSITE" id="PS50835"/>
    </source>
</evidence>
<sequence length="653" mass="73945">MSSPLSPRFTTCLVLYNALSAFVTLLQLYPGSSNLQQIGMITQQWALLPLAQSQEVLCPCSHCGKDTYCHQMSLTRIPYGLPVAGIETLYLYGNNITNINSSSFRGMNALTKLILDKNNISRVTRDTFEALTSLDTLHLEHNKLRHVDDGTFSQTTKLRLLYLNDNQLDSFPVGISYLTKLEKLNIANNRIKRIHWSSFIQMGRLSTLTFWDNPLICDCNARELIRWLTTSSRGKTIKTTDSPPEACRKKRDKTVTCKKPSIESIEVLRQHDNLNDKFVLNQTVALHCNISWALIAIWKTPQAGYIQPYQRSRIQSYLNGTLVVSNLRMTDNGTYACHAHYSNNKQRASQTISIRVVKATKPTFVGAVERRVQAIHGEETRLTCQVDAIPVATVKWRPPRHANNLGPFNFTSNDRLRLENGGMTLVLTRTKKSDQGNWTCTAKNVEGMARRKISLEVDETSESSANDTMVIIIASAVSGGILVIVILSIVVVCYLLRKRRKTEENAIKTELSDGNPTNGTRVVYENPVSTEEYESEIDDDANDDSSIDLEESEVESKEKETKMANESDDKKNDEREKTIDKNRKWLSKKKNNQPSKGNKNNKTKKIKQNDQPTDGDGTVVFEQQPQTMAYYYPGQNQLQQPFEYQPQVKGFRL</sequence>
<keyword evidence="6" id="KW-0812">Transmembrane</keyword>